<feature type="region of interest" description="Disordered" evidence="5">
    <location>
        <begin position="225"/>
        <end position="360"/>
    </location>
</feature>
<feature type="compositionally biased region" description="Basic and acidic residues" evidence="5">
    <location>
        <begin position="284"/>
        <end position="307"/>
    </location>
</feature>
<evidence type="ECO:0000256" key="4">
    <source>
        <dbReference type="PROSITE-ProRule" id="PRU00266"/>
    </source>
</evidence>
<keyword evidence="1" id="KW-0677">Repeat</keyword>
<keyword evidence="2 4" id="KW-0694">RNA-binding</keyword>
<feature type="compositionally biased region" description="Polar residues" evidence="5">
    <location>
        <begin position="323"/>
        <end position="333"/>
    </location>
</feature>
<feature type="compositionally biased region" description="Polar residues" evidence="5">
    <location>
        <begin position="442"/>
        <end position="456"/>
    </location>
</feature>
<proteinExistence type="predicted"/>
<feature type="region of interest" description="Disordered" evidence="5">
    <location>
        <begin position="1"/>
        <end position="96"/>
    </location>
</feature>
<organism evidence="7">
    <name type="scientific">Arundo donax</name>
    <name type="common">Giant reed</name>
    <name type="synonym">Donax arundinaceus</name>
    <dbReference type="NCBI Taxonomy" id="35708"/>
    <lineage>
        <taxon>Eukaryota</taxon>
        <taxon>Viridiplantae</taxon>
        <taxon>Streptophyta</taxon>
        <taxon>Embryophyta</taxon>
        <taxon>Tracheophyta</taxon>
        <taxon>Spermatophyta</taxon>
        <taxon>Magnoliopsida</taxon>
        <taxon>Liliopsida</taxon>
        <taxon>Poales</taxon>
        <taxon>Poaceae</taxon>
        <taxon>PACMAD clade</taxon>
        <taxon>Arundinoideae</taxon>
        <taxon>Arundineae</taxon>
        <taxon>Arundo</taxon>
    </lineage>
</organism>
<dbReference type="PANTHER" id="PTHR46031">
    <property type="match status" value="1"/>
</dbReference>
<dbReference type="EMBL" id="GBRH01175435">
    <property type="protein sequence ID" value="JAE22461.1"/>
    <property type="molecule type" value="Transcribed_RNA"/>
</dbReference>
<accession>A0A0A9GIU7</accession>
<feature type="compositionally biased region" description="Low complexity" evidence="5">
    <location>
        <begin position="225"/>
        <end position="235"/>
    </location>
</feature>
<feature type="domain" description="DRBM" evidence="6">
    <location>
        <begin position="1"/>
        <end position="28"/>
    </location>
</feature>
<evidence type="ECO:0000259" key="6">
    <source>
        <dbReference type="PROSITE" id="PS50137"/>
    </source>
</evidence>
<name>A0A0A9GIU7_ARUDO</name>
<evidence type="ECO:0000313" key="7">
    <source>
        <dbReference type="EMBL" id="JAE22461.1"/>
    </source>
</evidence>
<protein>
    <recommendedName>
        <fullName evidence="6">DRBM domain-containing protein</fullName>
    </recommendedName>
</protein>
<comment type="function">
    <text evidence="3">Binds double-stranded RNA.</text>
</comment>
<dbReference type="SUPFAM" id="SSF54768">
    <property type="entry name" value="dsRNA-binding domain-like"/>
    <property type="match status" value="1"/>
</dbReference>
<evidence type="ECO:0000256" key="5">
    <source>
        <dbReference type="SAM" id="MobiDB-lite"/>
    </source>
</evidence>
<feature type="compositionally biased region" description="Basic and acidic residues" evidence="5">
    <location>
        <begin position="242"/>
        <end position="254"/>
    </location>
</feature>
<feature type="compositionally biased region" description="Polar residues" evidence="5">
    <location>
        <begin position="60"/>
        <end position="69"/>
    </location>
</feature>
<sequence>MTFTGNPGKTKKQAQKNAAMAAWSELKQLPRVGEPSSSSSPPDQDDEEQERVIVTRALASLNQANSGKTPHQKEKQQSNNRPLSQRPHPKPNMSSYRSHLHNQAYRSVPPEQAMYHMWHQVQATQPTPHFSVVPTMGNTRFPPTAAMLSMYPPPRAQFASQSNQDALGLLPCFPDAAPALPRYFSPYPVSYMPRSPLPGIVHRNNGKRQECPETVRLPDAVIFSQYTSPDSSSTSEYVGPDKVQEPPKNGKEDCIESSASPEEENKTPITGSSSTTHPSSQKLEPSEDKEILGIKQAESKKPQEQRPKSSPSWVSPSVPPCASIQQKHYSSSVQHDEPIHRNNHPQTNLPALPESWSFGSQATPRFGTAVPVNSPGSVYQQRPPWLAAPVTVRTAVPVCSARPNVMNSTAGTARIRPIVQNRSALDRREPEPHRNSRERDTNSAATASSELNKLHI</sequence>
<dbReference type="InterPro" id="IPR014720">
    <property type="entry name" value="dsRBD_dom"/>
</dbReference>
<dbReference type="PROSITE" id="PS50137">
    <property type="entry name" value="DS_RBD"/>
    <property type="match status" value="1"/>
</dbReference>
<evidence type="ECO:0000256" key="2">
    <source>
        <dbReference type="ARBA" id="ARBA00022884"/>
    </source>
</evidence>
<feature type="compositionally biased region" description="Polar residues" evidence="5">
    <location>
        <begin position="267"/>
        <end position="283"/>
    </location>
</feature>
<reference evidence="7" key="1">
    <citation type="submission" date="2014-09" db="EMBL/GenBank/DDBJ databases">
        <authorList>
            <person name="Magalhaes I.L.F."/>
            <person name="Oliveira U."/>
            <person name="Santos F.R."/>
            <person name="Vidigal T.H.D.A."/>
            <person name="Brescovit A.D."/>
            <person name="Santos A.J."/>
        </authorList>
    </citation>
    <scope>NUCLEOTIDE SEQUENCE</scope>
    <source>
        <tissue evidence="7">Shoot tissue taken approximately 20 cm above the soil surface</tissue>
    </source>
</reference>
<feature type="compositionally biased region" description="Basic and acidic residues" evidence="5">
    <location>
        <begin position="424"/>
        <end position="441"/>
    </location>
</feature>
<dbReference type="AlphaFoldDB" id="A0A0A9GIU7"/>
<feature type="region of interest" description="Disordered" evidence="5">
    <location>
        <begin position="416"/>
        <end position="456"/>
    </location>
</feature>
<reference evidence="7" key="2">
    <citation type="journal article" date="2015" name="Data Brief">
        <title>Shoot transcriptome of the giant reed, Arundo donax.</title>
        <authorList>
            <person name="Barrero R.A."/>
            <person name="Guerrero F.D."/>
            <person name="Moolhuijzen P."/>
            <person name="Goolsby J.A."/>
            <person name="Tidwell J."/>
            <person name="Bellgard S.E."/>
            <person name="Bellgard M.I."/>
        </authorList>
    </citation>
    <scope>NUCLEOTIDE SEQUENCE</scope>
    <source>
        <tissue evidence="7">Shoot tissue taken approximately 20 cm above the soil surface</tissue>
    </source>
</reference>
<evidence type="ECO:0000256" key="1">
    <source>
        <dbReference type="ARBA" id="ARBA00022737"/>
    </source>
</evidence>
<evidence type="ECO:0000256" key="3">
    <source>
        <dbReference type="ARBA" id="ARBA00037597"/>
    </source>
</evidence>
<dbReference type="GO" id="GO:0003723">
    <property type="term" value="F:RNA binding"/>
    <property type="evidence" value="ECO:0007669"/>
    <property type="project" value="UniProtKB-UniRule"/>
</dbReference>
<dbReference type="PANTHER" id="PTHR46031:SF2">
    <property type="entry name" value="DOUBLE-STRANDED RNA-BINDING PROTEIN 2"/>
    <property type="match status" value="1"/>
</dbReference>